<dbReference type="eggNOG" id="KOG0318">
    <property type="taxonomic scope" value="Eukaryota"/>
</dbReference>
<dbReference type="PROSITE" id="PS50294">
    <property type="entry name" value="WD_REPEATS_REGION"/>
    <property type="match status" value="5"/>
</dbReference>
<feature type="repeat" description="WD" evidence="3">
    <location>
        <begin position="528"/>
        <end position="566"/>
    </location>
</feature>
<dbReference type="Gene3D" id="2.130.10.10">
    <property type="entry name" value="YVTN repeat-like/Quinoprotein amine dehydrogenase"/>
    <property type="match status" value="2"/>
</dbReference>
<gene>
    <name evidence="4" type="ORF">CAOG_005010</name>
</gene>
<dbReference type="InterPro" id="IPR020472">
    <property type="entry name" value="WD40_PAC1"/>
</dbReference>
<dbReference type="GO" id="GO:0030864">
    <property type="term" value="C:cortical actin cytoskeleton"/>
    <property type="evidence" value="ECO:0007669"/>
    <property type="project" value="TreeGrafter"/>
</dbReference>
<feature type="repeat" description="WD" evidence="3">
    <location>
        <begin position="54"/>
        <end position="95"/>
    </location>
</feature>
<feature type="repeat" description="WD" evidence="3">
    <location>
        <begin position="568"/>
        <end position="602"/>
    </location>
</feature>
<sequence>MSGELKTVYGTLPATTRGVPVHLGGDPKGKNFLYTNGHSVFIRDINNPMIVDTYNEHQVNATVARYSPSGFYIASGDESGKIRIWDTVNKEHILKYEYRPLSGAIKDIGWSEDSKRIVAVGDGRESFASVFLWDSGSTVGEILGHNKAINSVAFKQQRPYRIATAGEDCITNLYEGPPFKITKSNISDHTRFANCVRFNHDGSKYLTVGSDAKGFFYDGKTGEKIGELGDASNKHTGSIMSLSWSADGSQVITASADKTAKLWDVARNVVVSTFTFGDAVEDQQLGTLWQGSHILTVSLSGYINYLDVNNPNKPLRILKGHNKSINSLSIASDRSTFYSGSYDGRITAWNYGNGENDIVQGKGHTNDVTQLRTQGDKLVSISADDSIRFTDSASKTYSDDNKVGLPSVPHGLGVSKSNIAVVACHNSVELLRNGKKASSINVAYEPQAAAINPAENQVAVGGKDGKLYVYTLNGDSLVEKTQLESKGPVTSVAYSGNGLWLAVGDTQRNIYVYEASSLERKITSWVFHSARVNAIAWSADNRHLASVGLDTSIYVWDVEQPNKRVHIKNAHPGNITCVEWLDENTLLTAGQDCCVRSWTIKY</sequence>
<dbReference type="PANTHER" id="PTHR19856">
    <property type="entry name" value="WD-REPEATCONTAINING PROTEIN WDR1"/>
    <property type="match status" value="1"/>
</dbReference>
<dbReference type="PRINTS" id="PR00320">
    <property type="entry name" value="GPROTEINBRPT"/>
</dbReference>
<feature type="repeat" description="WD" evidence="3">
    <location>
        <begin position="232"/>
        <end position="273"/>
    </location>
</feature>
<reference evidence="5" key="1">
    <citation type="submission" date="2011-02" db="EMBL/GenBank/DDBJ databases">
        <title>The Genome Sequence of Capsaspora owczarzaki ATCC 30864.</title>
        <authorList>
            <person name="Russ C."/>
            <person name="Cuomo C."/>
            <person name="Burger G."/>
            <person name="Gray M.W."/>
            <person name="Holland P.W.H."/>
            <person name="King N."/>
            <person name="Lang F.B.F."/>
            <person name="Roger A.J."/>
            <person name="Ruiz-Trillo I."/>
            <person name="Young S.K."/>
            <person name="Zeng Q."/>
            <person name="Gargeya S."/>
            <person name="Alvarado L."/>
            <person name="Berlin A."/>
            <person name="Chapman S.B."/>
            <person name="Chen Z."/>
            <person name="Freedman E."/>
            <person name="Gellesch M."/>
            <person name="Goldberg J."/>
            <person name="Griggs A."/>
            <person name="Gujja S."/>
            <person name="Heilman E."/>
            <person name="Heiman D."/>
            <person name="Howarth C."/>
            <person name="Mehta T."/>
            <person name="Neiman D."/>
            <person name="Pearson M."/>
            <person name="Roberts A."/>
            <person name="Saif S."/>
            <person name="Shea T."/>
            <person name="Shenoy N."/>
            <person name="Sisk P."/>
            <person name="Stolte C."/>
            <person name="Sykes S."/>
            <person name="White J."/>
            <person name="Yandava C."/>
            <person name="Haas B."/>
            <person name="Nusbaum C."/>
            <person name="Birren B."/>
        </authorList>
    </citation>
    <scope>NUCLEOTIDE SEQUENCE</scope>
    <source>
        <strain evidence="5">ATCC 30864</strain>
    </source>
</reference>
<evidence type="ECO:0000313" key="5">
    <source>
        <dbReference type="Proteomes" id="UP000008743"/>
    </source>
</evidence>
<name>A0A0D2WR62_CAPO3</name>
<dbReference type="OrthoDB" id="2306at2759"/>
<dbReference type="FunFam" id="2.130.10.10:FF:000102">
    <property type="entry name" value="Actin-interacting protein 1"/>
    <property type="match status" value="1"/>
</dbReference>
<dbReference type="Pfam" id="PF00400">
    <property type="entry name" value="WD40"/>
    <property type="match status" value="7"/>
</dbReference>
<keyword evidence="5" id="KW-1185">Reference proteome</keyword>
<dbReference type="SUPFAM" id="SSF50998">
    <property type="entry name" value="Quinoprotein alcohol dehydrogenase-like"/>
    <property type="match status" value="1"/>
</dbReference>
<dbReference type="InterPro" id="IPR019775">
    <property type="entry name" value="WD40_repeat_CS"/>
</dbReference>
<dbReference type="FunFam" id="2.130.10.10:FF:000167">
    <property type="entry name" value="Actin-interacting protein 1"/>
    <property type="match status" value="1"/>
</dbReference>
<proteinExistence type="predicted"/>
<keyword evidence="2" id="KW-0677">Repeat</keyword>
<dbReference type="SUPFAM" id="SSF50960">
    <property type="entry name" value="TolB, C-terminal domain"/>
    <property type="match status" value="1"/>
</dbReference>
<dbReference type="GO" id="GO:0030042">
    <property type="term" value="P:actin filament depolymerization"/>
    <property type="evidence" value="ECO:0007669"/>
    <property type="project" value="TreeGrafter"/>
</dbReference>
<dbReference type="OMA" id="FYQGPPF"/>
<dbReference type="InterPro" id="IPR015943">
    <property type="entry name" value="WD40/YVTN_repeat-like_dom_sf"/>
</dbReference>
<dbReference type="CDD" id="cd00200">
    <property type="entry name" value="WD40"/>
    <property type="match status" value="1"/>
</dbReference>
<keyword evidence="1 3" id="KW-0853">WD repeat</keyword>
<dbReference type="GO" id="GO:0051015">
    <property type="term" value="F:actin filament binding"/>
    <property type="evidence" value="ECO:0007669"/>
    <property type="project" value="TreeGrafter"/>
</dbReference>
<evidence type="ECO:0000256" key="2">
    <source>
        <dbReference type="ARBA" id="ARBA00022737"/>
    </source>
</evidence>
<organism evidence="4 5">
    <name type="scientific">Capsaspora owczarzaki (strain ATCC 30864)</name>
    <dbReference type="NCBI Taxonomy" id="595528"/>
    <lineage>
        <taxon>Eukaryota</taxon>
        <taxon>Filasterea</taxon>
        <taxon>Capsaspora</taxon>
    </lineage>
</organism>
<dbReference type="AlphaFoldDB" id="A0A0D2WR62"/>
<dbReference type="PROSITE" id="PS50082">
    <property type="entry name" value="WD_REPEATS_2"/>
    <property type="match status" value="5"/>
</dbReference>
<dbReference type="InParanoid" id="A0A0D2WR62"/>
<dbReference type="EMBL" id="KE346367">
    <property type="protein sequence ID" value="KJE94355.1"/>
    <property type="molecule type" value="Genomic_DNA"/>
</dbReference>
<evidence type="ECO:0000256" key="3">
    <source>
        <dbReference type="PROSITE-ProRule" id="PRU00221"/>
    </source>
</evidence>
<feature type="repeat" description="WD" evidence="3">
    <location>
        <begin position="318"/>
        <end position="359"/>
    </location>
</feature>
<dbReference type="PhylomeDB" id="A0A0D2WR62"/>
<dbReference type="RefSeq" id="XP_004346695.1">
    <property type="nucleotide sequence ID" value="XM_004346645.2"/>
</dbReference>
<accession>A0A0D2WR62</accession>
<dbReference type="FunCoup" id="A0A0D2WR62">
    <property type="interactions" value="229"/>
</dbReference>
<protein>
    <submittedName>
        <fullName evidence="4">WDR1 protein</fullName>
    </submittedName>
</protein>
<dbReference type="InterPro" id="IPR011047">
    <property type="entry name" value="Quinoprotein_ADH-like_sf"/>
</dbReference>
<dbReference type="SMART" id="SM00320">
    <property type="entry name" value="WD40"/>
    <property type="match status" value="11"/>
</dbReference>
<dbReference type="STRING" id="595528.A0A0D2WR62"/>
<dbReference type="InterPro" id="IPR001680">
    <property type="entry name" value="WD40_rpt"/>
</dbReference>
<dbReference type="Proteomes" id="UP000008743">
    <property type="component" value="Unassembled WGS sequence"/>
</dbReference>
<evidence type="ECO:0000313" key="4">
    <source>
        <dbReference type="EMBL" id="KJE94355.1"/>
    </source>
</evidence>
<dbReference type="PROSITE" id="PS00678">
    <property type="entry name" value="WD_REPEATS_1"/>
    <property type="match status" value="2"/>
</dbReference>
<dbReference type="PANTHER" id="PTHR19856:SF0">
    <property type="entry name" value="WD REPEAT-CONTAINING PROTEIN 1"/>
    <property type="match status" value="1"/>
</dbReference>
<evidence type="ECO:0000256" key="1">
    <source>
        <dbReference type="ARBA" id="ARBA00022574"/>
    </source>
</evidence>